<proteinExistence type="predicted"/>
<dbReference type="Proteomes" id="UP000322184">
    <property type="component" value="Unassembled WGS sequence"/>
</dbReference>
<dbReference type="AlphaFoldDB" id="A0A5B0WID0"/>
<dbReference type="EMBL" id="VTUW01000025">
    <property type="protein sequence ID" value="KAA1186743.1"/>
    <property type="molecule type" value="Genomic_DNA"/>
</dbReference>
<name>A0A5B0WID0_9GAMM</name>
<evidence type="ECO:0000313" key="2">
    <source>
        <dbReference type="Proteomes" id="UP000322184"/>
    </source>
</evidence>
<gene>
    <name evidence="1" type="ORF">F0L16_13755</name>
</gene>
<protein>
    <submittedName>
        <fullName evidence="1">Uncharacterized protein</fullName>
    </submittedName>
</protein>
<evidence type="ECO:0000313" key="1">
    <source>
        <dbReference type="EMBL" id="KAA1186743.1"/>
    </source>
</evidence>
<reference evidence="1 2" key="1">
    <citation type="submission" date="2019-09" db="EMBL/GenBank/DDBJ databases">
        <title>Whole genome sequence of Photorhabdus heterorhabditis strain ETL (Enterobacteriales: Enterobacteriaceae) a bacterial symbiont of Heterorhabditis zealandica strain ETL (Rhabditida: Heterorhabditidae).</title>
        <authorList>
            <person name="Lulamba T.E."/>
            <person name="Serepa-Dlamini M.H."/>
        </authorList>
    </citation>
    <scope>NUCLEOTIDE SEQUENCE [LARGE SCALE GENOMIC DNA]</scope>
    <source>
        <strain evidence="1 2">ETL</strain>
    </source>
</reference>
<organism evidence="1 2">
    <name type="scientific">Photorhabdus heterorhabditis</name>
    <dbReference type="NCBI Taxonomy" id="880156"/>
    <lineage>
        <taxon>Bacteria</taxon>
        <taxon>Pseudomonadati</taxon>
        <taxon>Pseudomonadota</taxon>
        <taxon>Gammaproteobacteria</taxon>
        <taxon>Enterobacterales</taxon>
        <taxon>Morganellaceae</taxon>
        <taxon>Photorhabdus</taxon>
    </lineage>
</organism>
<accession>A0A5B0WID0</accession>
<sequence length="150" mass="17367">MLTSRLTMLHLLCESTNAQREVVIINLISSINEWNNPASTLAEKPQNFLYTLSDNLHQLRPLQERQDIDGMQIIYNWKQLESASRKYDFSAIEKDLMPLSKIKKKRVVQIQNRFLEKKEGKAQGYGLLFSGIHRVAQTLPEFAFCASKRV</sequence>
<comment type="caution">
    <text evidence="1">The sequence shown here is derived from an EMBL/GenBank/DDBJ whole genome shotgun (WGS) entry which is preliminary data.</text>
</comment>
<dbReference type="RefSeq" id="WP_149616943.1">
    <property type="nucleotide sequence ID" value="NZ_CAWPFF010000065.1"/>
</dbReference>